<organism evidence="1 2">
    <name type="scientific">Aphanomyces euteiches</name>
    <dbReference type="NCBI Taxonomy" id="100861"/>
    <lineage>
        <taxon>Eukaryota</taxon>
        <taxon>Sar</taxon>
        <taxon>Stramenopiles</taxon>
        <taxon>Oomycota</taxon>
        <taxon>Saprolegniomycetes</taxon>
        <taxon>Saprolegniales</taxon>
        <taxon>Verrucalvaceae</taxon>
        <taxon>Aphanomyces</taxon>
    </lineage>
</organism>
<dbReference type="Proteomes" id="UP000481153">
    <property type="component" value="Unassembled WGS sequence"/>
</dbReference>
<gene>
    <name evidence="1" type="ORF">Ae201684_009531</name>
</gene>
<sequence length="71" mass="8026">MGNMRSSPRTPMQYERVVSALPPPMGKPKLSMKSCYPQTTAVSRRRLGWPEEIPDILFERHGIVAINSKLS</sequence>
<name>A0A6G0X1E2_9STRA</name>
<keyword evidence="2" id="KW-1185">Reference proteome</keyword>
<evidence type="ECO:0000313" key="2">
    <source>
        <dbReference type="Proteomes" id="UP000481153"/>
    </source>
</evidence>
<proteinExistence type="predicted"/>
<dbReference type="AlphaFoldDB" id="A0A6G0X1E2"/>
<accession>A0A6G0X1E2</accession>
<dbReference type="EMBL" id="VJMJ01000121">
    <property type="protein sequence ID" value="KAF0733597.1"/>
    <property type="molecule type" value="Genomic_DNA"/>
</dbReference>
<reference evidence="1 2" key="1">
    <citation type="submission" date="2019-07" db="EMBL/GenBank/DDBJ databases">
        <title>Genomics analysis of Aphanomyces spp. identifies a new class of oomycete effector associated with host adaptation.</title>
        <authorList>
            <person name="Gaulin E."/>
        </authorList>
    </citation>
    <scope>NUCLEOTIDE SEQUENCE [LARGE SCALE GENOMIC DNA]</scope>
    <source>
        <strain evidence="1 2">ATCC 201684</strain>
    </source>
</reference>
<protein>
    <submittedName>
        <fullName evidence="1">Uncharacterized protein</fullName>
    </submittedName>
</protein>
<comment type="caution">
    <text evidence="1">The sequence shown here is derived from an EMBL/GenBank/DDBJ whole genome shotgun (WGS) entry which is preliminary data.</text>
</comment>
<evidence type="ECO:0000313" key="1">
    <source>
        <dbReference type="EMBL" id="KAF0733597.1"/>
    </source>
</evidence>